<organism evidence="3">
    <name type="scientific">Corethrella appendiculata</name>
    <dbReference type="NCBI Taxonomy" id="1370023"/>
    <lineage>
        <taxon>Eukaryota</taxon>
        <taxon>Metazoa</taxon>
        <taxon>Ecdysozoa</taxon>
        <taxon>Arthropoda</taxon>
        <taxon>Hexapoda</taxon>
        <taxon>Insecta</taxon>
        <taxon>Pterygota</taxon>
        <taxon>Neoptera</taxon>
        <taxon>Endopterygota</taxon>
        <taxon>Diptera</taxon>
        <taxon>Nematocera</taxon>
        <taxon>Culicoidea</taxon>
        <taxon>Chaoboridae</taxon>
        <taxon>Corethrella</taxon>
    </lineage>
</organism>
<evidence type="ECO:0000259" key="2">
    <source>
        <dbReference type="PROSITE" id="PS50858"/>
    </source>
</evidence>
<dbReference type="PANTHER" id="PTHR16019:SF5">
    <property type="entry name" value="BSD DOMAIN-CONTAINING PROTEIN 1"/>
    <property type="match status" value="1"/>
</dbReference>
<protein>
    <recommendedName>
        <fullName evidence="2">BSD domain-containing protein</fullName>
    </recommendedName>
</protein>
<proteinExistence type="evidence at transcript level"/>
<dbReference type="Gene3D" id="1.10.3970.10">
    <property type="entry name" value="BSD domain"/>
    <property type="match status" value="1"/>
</dbReference>
<evidence type="ECO:0000256" key="1">
    <source>
        <dbReference type="SAM" id="MobiDB-lite"/>
    </source>
</evidence>
<evidence type="ECO:0000313" key="3">
    <source>
        <dbReference type="EMBL" id="JAB57742.1"/>
    </source>
</evidence>
<dbReference type="GO" id="GO:0005737">
    <property type="term" value="C:cytoplasm"/>
    <property type="evidence" value="ECO:0007669"/>
    <property type="project" value="TreeGrafter"/>
</dbReference>
<reference evidence="3" key="1">
    <citation type="journal article" date="2014" name="Insect Biochem. Mol. Biol.">
        <title>An insight into the sialome of the frog biting fly, Corethrella appendiculata.</title>
        <authorList>
            <person name="Ribeiro J.M.C."/>
            <person name="Chagas A.C."/>
            <person name="Pham V.M."/>
            <person name="Lounibos L.P."/>
            <person name="Calvo E."/>
        </authorList>
    </citation>
    <scope>NUCLEOTIDE SEQUENCE</scope>
    <source>
        <tissue evidence="3">Salivary glands</tissue>
    </source>
</reference>
<dbReference type="EMBL" id="GANO01002129">
    <property type="protein sequence ID" value="JAB57742.1"/>
    <property type="molecule type" value="mRNA"/>
</dbReference>
<feature type="domain" description="BSD" evidence="2">
    <location>
        <begin position="113"/>
        <end position="185"/>
    </location>
</feature>
<dbReference type="InterPro" id="IPR051494">
    <property type="entry name" value="BSD_domain-containing"/>
</dbReference>
<feature type="compositionally biased region" description="Low complexity" evidence="1">
    <location>
        <begin position="294"/>
        <end position="305"/>
    </location>
</feature>
<dbReference type="InterPro" id="IPR035925">
    <property type="entry name" value="BSD_dom_sf"/>
</dbReference>
<dbReference type="PANTHER" id="PTHR16019">
    <property type="entry name" value="SYNAPSE-ASSOCIATED PROTEIN"/>
    <property type="match status" value="1"/>
</dbReference>
<name>U5EYA1_9DIPT</name>
<dbReference type="Pfam" id="PF03909">
    <property type="entry name" value="BSD"/>
    <property type="match status" value="1"/>
</dbReference>
<dbReference type="AlphaFoldDB" id="U5EYA1"/>
<dbReference type="PROSITE" id="PS50858">
    <property type="entry name" value="BSD"/>
    <property type="match status" value="1"/>
</dbReference>
<feature type="region of interest" description="Disordered" evidence="1">
    <location>
        <begin position="282"/>
        <end position="370"/>
    </location>
</feature>
<feature type="non-terminal residue" evidence="3">
    <location>
        <position position="1"/>
    </location>
</feature>
<dbReference type="InterPro" id="IPR005607">
    <property type="entry name" value="BSD_dom"/>
</dbReference>
<feature type="compositionally biased region" description="Polar residues" evidence="1">
    <location>
        <begin position="306"/>
        <end position="315"/>
    </location>
</feature>
<sequence length="370" mass="41777">ASSSWFGSWIDSARTKSAQVFEAVKNDLSELSTAITSEASNVHEALESTLHMNEPNSTVNTMKKSISSFLTQVTDALVPPLEVEDEAEVILVTNDGTVTLTDFQKHLAELQSQTSTYTVEPDKDLLEKYNRWLDTIEQDQFTEGRVTKRLESSPILKEKYEELVPTEVAHMEFWKRYLFKKALLEDALANAEKVRKKATLDTDTNESSLPSYSIVHTTQPKKVDSNDQWVSEIDAANIELSEEEQSRLLEEYEQEIKSREKECKTDSETEIIQPANIAEELRQSDKVTRKVQNKKNNISKSNQSNAVPTTTSAQNKAKPKQKVTNQKPGQKSTGETKKQTVNSKAKTQASKDDLSSTTSDESWEKEFDLE</sequence>
<feature type="compositionally biased region" description="Polar residues" evidence="1">
    <location>
        <begin position="322"/>
        <end position="348"/>
    </location>
</feature>
<dbReference type="SMART" id="SM00751">
    <property type="entry name" value="BSD"/>
    <property type="match status" value="1"/>
</dbReference>
<accession>U5EYA1</accession>
<dbReference type="SUPFAM" id="SSF140383">
    <property type="entry name" value="BSD domain-like"/>
    <property type="match status" value="1"/>
</dbReference>